<feature type="domain" description="Bicarbonate transporter-like transmembrane" evidence="20">
    <location>
        <begin position="389"/>
        <end position="565"/>
    </location>
</feature>
<evidence type="ECO:0000256" key="16">
    <source>
        <dbReference type="ARBA" id="ARBA00059376"/>
    </source>
</evidence>
<dbReference type="STRING" id="45351.A7RRK7"/>
<feature type="transmembrane region" description="Helical" evidence="19">
    <location>
        <begin position="589"/>
        <end position="607"/>
    </location>
</feature>
<feature type="transmembrane region" description="Helical" evidence="19">
    <location>
        <begin position="685"/>
        <end position="704"/>
    </location>
</feature>
<dbReference type="AlphaFoldDB" id="A7RRK7"/>
<dbReference type="SUPFAM" id="SSF55804">
    <property type="entry name" value="Phoshotransferase/anion transport protein"/>
    <property type="match status" value="1"/>
</dbReference>
<evidence type="ECO:0000256" key="8">
    <source>
        <dbReference type="ARBA" id="ARBA00022989"/>
    </source>
</evidence>
<keyword evidence="8 19" id="KW-1133">Transmembrane helix</keyword>
<evidence type="ECO:0000256" key="11">
    <source>
        <dbReference type="ARBA" id="ARBA00023136"/>
    </source>
</evidence>
<evidence type="ECO:0000256" key="12">
    <source>
        <dbReference type="ARBA" id="ARBA00023139"/>
    </source>
</evidence>
<keyword evidence="4" id="KW-1003">Cell membrane</keyword>
<dbReference type="GO" id="GO:0055085">
    <property type="term" value="P:transmembrane transport"/>
    <property type="evidence" value="ECO:0000318"/>
    <property type="project" value="GO_Central"/>
</dbReference>
<keyword evidence="10 19" id="KW-0406">Ion transport</keyword>
<dbReference type="FunFam" id="1.10.287.570:FF:000001">
    <property type="entry name" value="Anion exchange protein"/>
    <property type="match status" value="1"/>
</dbReference>
<feature type="transmembrane region" description="Helical" evidence="19">
    <location>
        <begin position="418"/>
        <end position="440"/>
    </location>
</feature>
<evidence type="ECO:0000256" key="19">
    <source>
        <dbReference type="RuleBase" id="RU362035"/>
    </source>
</evidence>
<keyword evidence="14" id="KW-0449">Lipoprotein</keyword>
<keyword evidence="13" id="KW-0325">Glycoprotein</keyword>
<feature type="transmembrane region" description="Helical" evidence="19">
    <location>
        <begin position="452"/>
        <end position="474"/>
    </location>
</feature>
<dbReference type="eggNOG" id="KOG1172">
    <property type="taxonomic scope" value="Eukaryota"/>
</dbReference>
<keyword evidence="5" id="KW-0597">Phosphoprotein</keyword>
<evidence type="ECO:0000259" key="21">
    <source>
        <dbReference type="Pfam" id="PF07565"/>
    </source>
</evidence>
<feature type="transmembrane region" description="Helical" evidence="19">
    <location>
        <begin position="623"/>
        <end position="643"/>
    </location>
</feature>
<dbReference type="GO" id="GO:0005737">
    <property type="term" value="C:cytoplasm"/>
    <property type="evidence" value="ECO:0007669"/>
    <property type="project" value="UniProtKB-ARBA"/>
</dbReference>
<dbReference type="Pfam" id="PF07565">
    <property type="entry name" value="Band_3_cyto"/>
    <property type="match status" value="1"/>
</dbReference>
<keyword evidence="12" id="KW-0564">Palmitate</keyword>
<keyword evidence="3 19" id="KW-0813">Transport</keyword>
<dbReference type="OMA" id="CLMNVGC"/>
<dbReference type="GO" id="GO:0005452">
    <property type="term" value="F:solute:inorganic anion antiporter activity"/>
    <property type="evidence" value="ECO:0007669"/>
    <property type="project" value="InterPro"/>
</dbReference>
<comment type="catalytic activity">
    <reaction evidence="15">
        <text>hydrogencarbonate(in) + chloride(out) = hydrogencarbonate(out) + chloride(in)</text>
        <dbReference type="Rhea" id="RHEA:72363"/>
        <dbReference type="ChEBI" id="CHEBI:17544"/>
        <dbReference type="ChEBI" id="CHEBI:17996"/>
    </reaction>
</comment>
<comment type="subcellular location">
    <subcellularLocation>
        <location evidence="1">Basolateral cell membrane</location>
        <topology evidence="1">Multi-pass membrane protein</topology>
    </subcellularLocation>
    <subcellularLocation>
        <location evidence="19">Membrane</location>
        <topology evidence="19">Multi-pass membrane protein</topology>
    </subcellularLocation>
</comment>
<dbReference type="PANTHER" id="PTHR11453:SF47">
    <property type="entry name" value="ANION EXCHANGE PROTEIN"/>
    <property type="match status" value="1"/>
</dbReference>
<keyword evidence="11 19" id="KW-0472">Membrane</keyword>
<organism evidence="22 23">
    <name type="scientific">Nematostella vectensis</name>
    <name type="common">Starlet sea anemone</name>
    <dbReference type="NCBI Taxonomy" id="45351"/>
    <lineage>
        <taxon>Eukaryota</taxon>
        <taxon>Metazoa</taxon>
        <taxon>Cnidaria</taxon>
        <taxon>Anthozoa</taxon>
        <taxon>Hexacorallia</taxon>
        <taxon>Actiniaria</taxon>
        <taxon>Edwardsiidae</taxon>
        <taxon>Nematostella</taxon>
    </lineage>
</organism>
<comment type="subunit">
    <text evidence="17">Interacts with TMEM139.</text>
</comment>
<dbReference type="InterPro" id="IPR001717">
    <property type="entry name" value="Anion_exchange"/>
</dbReference>
<dbReference type="PhylomeDB" id="A7RRK7"/>
<dbReference type="Proteomes" id="UP000001593">
    <property type="component" value="Unassembled WGS sequence"/>
</dbReference>
<evidence type="ECO:0000256" key="9">
    <source>
        <dbReference type="ARBA" id="ARBA00022990"/>
    </source>
</evidence>
<dbReference type="InterPro" id="IPR016152">
    <property type="entry name" value="PTrfase/Anion_transptr"/>
</dbReference>
<dbReference type="GO" id="GO:0022857">
    <property type="term" value="F:transmembrane transporter activity"/>
    <property type="evidence" value="ECO:0000318"/>
    <property type="project" value="GO_Central"/>
</dbReference>
<evidence type="ECO:0000256" key="5">
    <source>
        <dbReference type="ARBA" id="ARBA00022553"/>
    </source>
</evidence>
<evidence type="ECO:0000313" key="23">
    <source>
        <dbReference type="Proteomes" id="UP000001593"/>
    </source>
</evidence>
<evidence type="ECO:0000256" key="6">
    <source>
        <dbReference type="ARBA" id="ARBA00022681"/>
    </source>
</evidence>
<comment type="function">
    <text evidence="16">Functions both as a transporter that mediates electroneutral anion exchange across the cell membrane and as a structural protein. Component of the ankyrin-1 complex of the erythrocyte membrane; required for normal flexibility and stability of the erythrocyte membrane and for normal erythrocyte shape via the interactions of its cytoplasmic domain with cytoskeletal proteins, glycolytic enzymes, and hemoglobin. Functions as a transporter that mediates the 1:1 exchange of inorganic anions across the erythrocyte membrane. Mediates chloride-bicarbonate exchange in the kidney, and is required for normal acidification of the urine.</text>
</comment>
<dbReference type="Gene3D" id="1.10.287.570">
    <property type="entry name" value="Helical hairpin bin"/>
    <property type="match status" value="1"/>
</dbReference>
<evidence type="ECO:0000256" key="17">
    <source>
        <dbReference type="ARBA" id="ARBA00062575"/>
    </source>
</evidence>
<dbReference type="InterPro" id="IPR013769">
    <property type="entry name" value="Band3_cytoplasmic_dom"/>
</dbReference>
<dbReference type="EMBL" id="DS469532">
    <property type="protein sequence ID" value="EDO45844.1"/>
    <property type="molecule type" value="Genomic_DNA"/>
</dbReference>
<dbReference type="FunFam" id="3.40.930.10:FF:000015">
    <property type="entry name" value="Anion exchange protein"/>
    <property type="match status" value="1"/>
</dbReference>
<evidence type="ECO:0000256" key="14">
    <source>
        <dbReference type="ARBA" id="ARBA00023288"/>
    </source>
</evidence>
<name>A7RRK7_NEMVE</name>
<dbReference type="NCBIfam" id="TIGR00834">
    <property type="entry name" value="ae"/>
    <property type="match status" value="1"/>
</dbReference>
<dbReference type="InterPro" id="IPR003020">
    <property type="entry name" value="HCO3_transpt_euk"/>
</dbReference>
<dbReference type="Gene3D" id="3.40.930.10">
    <property type="entry name" value="Mannitol-specific EII, Chain A"/>
    <property type="match status" value="1"/>
</dbReference>
<dbReference type="GO" id="GO:0050801">
    <property type="term" value="P:monoatomic ion homeostasis"/>
    <property type="evidence" value="ECO:0000318"/>
    <property type="project" value="GO_Central"/>
</dbReference>
<dbReference type="PRINTS" id="PR00165">
    <property type="entry name" value="ANIONEXCHNGR"/>
</dbReference>
<feature type="domain" description="Band 3 cytoplasmic" evidence="21">
    <location>
        <begin position="53"/>
        <end position="344"/>
    </location>
</feature>
<evidence type="ECO:0000256" key="7">
    <source>
        <dbReference type="ARBA" id="ARBA00022692"/>
    </source>
</evidence>
<evidence type="ECO:0000256" key="2">
    <source>
        <dbReference type="ARBA" id="ARBA00010993"/>
    </source>
</evidence>
<dbReference type="InterPro" id="IPR011531">
    <property type="entry name" value="HCO3_transpt-like_TM_dom"/>
</dbReference>
<feature type="non-terminal residue" evidence="22">
    <location>
        <position position="931"/>
    </location>
</feature>
<feature type="transmembrane region" description="Helical" evidence="19">
    <location>
        <begin position="505"/>
        <end position="528"/>
    </location>
</feature>
<dbReference type="GO" id="GO:0008509">
    <property type="term" value="F:monoatomic anion transmembrane transporter activity"/>
    <property type="evidence" value="ECO:0007669"/>
    <property type="project" value="InterPro"/>
</dbReference>
<dbReference type="InParanoid" id="A7RRK7"/>
<dbReference type="FunCoup" id="A7RRK7">
    <property type="interactions" value="303"/>
</dbReference>
<keyword evidence="9" id="KW-0007">Acetylation</keyword>
<evidence type="ECO:0000313" key="22">
    <source>
        <dbReference type="EMBL" id="EDO45844.1"/>
    </source>
</evidence>
<sequence length="931" mass="106024">HRFEDFPGLRRRRPQFRKIKLKSGMLTRRRGSTCSDITASLHKFPVQYDHSPHEAFIELQELTGKDQDMRWKETARWIKFEEDVEDSNRWSKPHVASLSFHSLLELRKGLERGTVLLDLEQFDLQSIAEAIVDNMVITDQLCKEDSDRVLSALLVKHKHQYQEAGNLPRRPSFYNLKTFTPNLSRRNNEEDKNSVKMVVTQKVPVDEETDMIRLKIDDNIDVGSHTNQESDVKARVPEDAEATNVLVGTLDCLKNPVTAFVRLAKGCYLGNVTEVAIPVRFLFVMLGPETQSDTYHEIGRSIATLMSDQVFHDLAYYSESREDILMAINEFLDDTVVLPPGEWDKQLLIPVLLSQSKTMAKRRKQAKEINAIATQAAEEEDNPLKRTGRFCGGLIQDIKHRSKTYISDFKDGFNWQCLLVTVFLYFAVFAPNVAFGGLLAEKTDQWLGVSEVIFASCFCGLLFALFSGQPLIIIGATGPVMVFEQTIFKFCEQSNIEFLPWRCWIGFWVLVILFLVVAFEGCFLVRYFTRFTEELFACLISLIFIYEAINFLYKVFKKNPLSRDPVTNLTNIDPYIKENIVPVTGEPNTALLCAILMFGTYFVAFYMRKFRNSHFFGKKARRLVSDFGIAIAMITMVIIDVAIRDTVITPKISIGDVTKVGFHPTLKTKRGWFINPMGLVDSMKAGWVFAAIIPALFVGILLFMETELTGVLINKKENCLQKRPGYNMDLLLMGVITLICSLFGLPWMCPATVRSVSHFNALSVWSTSHAPGEKPYLVEVREQRITNILIHVLTGMSILLAPVLHHVPVPVLFGVLLYLGLSSLSNLQLINRLIMMLMPPKHHPDVRYVRKVPTAKIHGYTLIQLACLLVLMAVKLTILAPSFPFFIICLIPVRRLLGKVFSQHDLEELDNEEDDYDDSDIDEYDTLIMPI</sequence>
<feature type="transmembrane region" description="Helical" evidence="19">
    <location>
        <begin position="862"/>
        <end position="891"/>
    </location>
</feature>
<dbReference type="GO" id="GO:0015701">
    <property type="term" value="P:bicarbonate transport"/>
    <property type="evidence" value="ECO:0000318"/>
    <property type="project" value="GO_Central"/>
</dbReference>
<evidence type="ECO:0000259" key="20">
    <source>
        <dbReference type="Pfam" id="PF00955"/>
    </source>
</evidence>
<keyword evidence="7 19" id="KW-0812">Transmembrane</keyword>
<feature type="transmembrane region" description="Helical" evidence="19">
    <location>
        <begin position="535"/>
        <end position="553"/>
    </location>
</feature>
<evidence type="ECO:0000256" key="1">
    <source>
        <dbReference type="ARBA" id="ARBA00004554"/>
    </source>
</evidence>
<dbReference type="GO" id="GO:0005886">
    <property type="term" value="C:plasma membrane"/>
    <property type="evidence" value="ECO:0000318"/>
    <property type="project" value="GO_Central"/>
</dbReference>
<dbReference type="Pfam" id="PF00955">
    <property type="entry name" value="HCO3_cotransp"/>
    <property type="match status" value="2"/>
</dbReference>
<comment type="subunit">
    <text evidence="18">A dimer in solution, but in its membrane environment, it exists primarily as a mixture of dimers and tetramers and spans the membrane asymmetrically. Component of the ankyrin-1 complex in the erythrocyte, composed of ANK1, RHCE, RHAG, SLC4A1, EPB42, GYPA, GYPB and AQP1. Interacts with STOM; this interaction positively regulates SLC4A1 activity. Interacts with GYPA; a GYPA monomer is bound at each end of the SLC4A1 dimer forming a heterotetramer. Three SLC4A1 dimers (Band 3-I, Band 3-II and Band 3-III) participates in the ankyrin-1 complex. Interacts (via the cytoplasmic domain) with EPB42; this interaction is mediated by the SLC4A1 Band 3-I dimer. Interacts (via the cytoplasmic domain) directly with ANK1; this interaction is mediated by the SLC4A1 Band 3-II and Band 3-III dimers.</text>
</comment>
<dbReference type="GO" id="GO:0016323">
    <property type="term" value="C:basolateral plasma membrane"/>
    <property type="evidence" value="ECO:0007669"/>
    <property type="project" value="UniProtKB-SubCell"/>
</dbReference>
<proteinExistence type="inferred from homology"/>
<keyword evidence="6" id="KW-0039">Anion exchange</keyword>
<keyword evidence="23" id="KW-1185">Reference proteome</keyword>
<evidence type="ECO:0000256" key="18">
    <source>
        <dbReference type="ARBA" id="ARBA00064256"/>
    </source>
</evidence>
<evidence type="ECO:0000256" key="4">
    <source>
        <dbReference type="ARBA" id="ARBA00022475"/>
    </source>
</evidence>
<feature type="domain" description="Bicarbonate transporter-like transmembrane" evidence="20">
    <location>
        <begin position="584"/>
        <end position="913"/>
    </location>
</feature>
<evidence type="ECO:0000256" key="15">
    <source>
        <dbReference type="ARBA" id="ARBA00049347"/>
    </source>
</evidence>
<gene>
    <name evidence="22" type="ORF">NEMVEDRAFT_v1g91031</name>
</gene>
<dbReference type="PRINTS" id="PR01231">
    <property type="entry name" value="HCO3TRNSPORT"/>
</dbReference>
<feature type="transmembrane region" description="Helical" evidence="19">
    <location>
        <begin position="811"/>
        <end position="830"/>
    </location>
</feature>
<evidence type="ECO:0000256" key="13">
    <source>
        <dbReference type="ARBA" id="ARBA00023180"/>
    </source>
</evidence>
<protein>
    <recommendedName>
        <fullName evidence="19">Anion exchange protein</fullName>
    </recommendedName>
</protein>
<feature type="transmembrane region" description="Helical" evidence="19">
    <location>
        <begin position="725"/>
        <end position="748"/>
    </location>
</feature>
<comment type="similarity">
    <text evidence="2 19">Belongs to the anion exchanger (TC 2.A.31) family.</text>
</comment>
<dbReference type="HOGENOM" id="CLU_002289_1_0_1"/>
<reference evidence="22 23" key="1">
    <citation type="journal article" date="2007" name="Science">
        <title>Sea anemone genome reveals ancestral eumetazoan gene repertoire and genomic organization.</title>
        <authorList>
            <person name="Putnam N.H."/>
            <person name="Srivastava M."/>
            <person name="Hellsten U."/>
            <person name="Dirks B."/>
            <person name="Chapman J."/>
            <person name="Salamov A."/>
            <person name="Terry A."/>
            <person name="Shapiro H."/>
            <person name="Lindquist E."/>
            <person name="Kapitonov V.V."/>
            <person name="Jurka J."/>
            <person name="Genikhovich G."/>
            <person name="Grigoriev I.V."/>
            <person name="Lucas S.M."/>
            <person name="Steele R.E."/>
            <person name="Finnerty J.R."/>
            <person name="Technau U."/>
            <person name="Martindale M.Q."/>
            <person name="Rokhsar D.S."/>
        </authorList>
    </citation>
    <scope>NUCLEOTIDE SEQUENCE [LARGE SCALE GENOMIC DNA]</scope>
    <source>
        <strain evidence="23">CH2 X CH6</strain>
    </source>
</reference>
<evidence type="ECO:0000256" key="10">
    <source>
        <dbReference type="ARBA" id="ARBA00023065"/>
    </source>
</evidence>
<dbReference type="PANTHER" id="PTHR11453">
    <property type="entry name" value="ANION EXCHANGE PROTEIN"/>
    <property type="match status" value="1"/>
</dbReference>
<accession>A7RRK7</accession>
<evidence type="ECO:0000256" key="3">
    <source>
        <dbReference type="ARBA" id="ARBA00022448"/>
    </source>
</evidence>